<protein>
    <submittedName>
        <fullName evidence="1">DUF3460 family protein</fullName>
    </submittedName>
</protein>
<gene>
    <name evidence="1" type="ORF">EJN92_20820</name>
</gene>
<dbReference type="OrthoDB" id="5296692at2"/>
<dbReference type="Proteomes" id="UP000275663">
    <property type="component" value="Chromosome"/>
</dbReference>
<dbReference type="RefSeq" id="WP_126129587.1">
    <property type="nucleotide sequence ID" value="NZ_CP034464.1"/>
</dbReference>
<evidence type="ECO:0000313" key="1">
    <source>
        <dbReference type="EMBL" id="AZP14226.1"/>
    </source>
</evidence>
<keyword evidence="2" id="KW-1185">Reference proteome</keyword>
<sequence>MKFSKQFQLYESEATLFINQLKQNNAHLEQNQREGRALLWDKAPLDLDTQKRNDASRLEQPAYVYQSKI</sequence>
<dbReference type="KEGG" id="upv:EJN92_20820"/>
<dbReference type="Pfam" id="PF11943">
    <property type="entry name" value="DUF3460"/>
    <property type="match status" value="1"/>
</dbReference>
<name>A0A3Q9BTM8_9BURK</name>
<dbReference type="InterPro" id="IPR021853">
    <property type="entry name" value="DUF3460"/>
</dbReference>
<dbReference type="AlphaFoldDB" id="A0A3Q9BTM8"/>
<evidence type="ECO:0000313" key="2">
    <source>
        <dbReference type="Proteomes" id="UP000275663"/>
    </source>
</evidence>
<organism evidence="1 2">
    <name type="scientific">Undibacterium parvum</name>
    <dbReference type="NCBI Taxonomy" id="401471"/>
    <lineage>
        <taxon>Bacteria</taxon>
        <taxon>Pseudomonadati</taxon>
        <taxon>Pseudomonadota</taxon>
        <taxon>Betaproteobacteria</taxon>
        <taxon>Burkholderiales</taxon>
        <taxon>Oxalobacteraceae</taxon>
        <taxon>Undibacterium</taxon>
    </lineage>
</organism>
<reference evidence="1 2" key="1">
    <citation type="journal article" date="2011" name="Int. J. Syst. Evol. Microbiol.">
        <title>Description of Undibacterium oligocarboniphilum sp. nov., isolated from purified water, and Undibacterium pigrum strain CCUG 49012 as the type strain of Undibacterium parvum sp. nov., and emended descriptions of the genus Undibacterium and the species Undibacterium pigrum.</title>
        <authorList>
            <person name="Eder W."/>
            <person name="Wanner G."/>
            <person name="Ludwig W."/>
            <person name="Busse H.J."/>
            <person name="Ziemke-Kageler F."/>
            <person name="Lang E."/>
        </authorList>
    </citation>
    <scope>NUCLEOTIDE SEQUENCE [LARGE SCALE GENOMIC DNA]</scope>
    <source>
        <strain evidence="1 2">DSM 23061</strain>
    </source>
</reference>
<proteinExistence type="predicted"/>
<dbReference type="EMBL" id="CP034464">
    <property type="protein sequence ID" value="AZP14226.1"/>
    <property type="molecule type" value="Genomic_DNA"/>
</dbReference>
<accession>A0A3Q9BTM8</accession>